<accession>A0A9D2G937</accession>
<evidence type="ECO:0000313" key="1">
    <source>
        <dbReference type="EMBL" id="HIZ74898.1"/>
    </source>
</evidence>
<dbReference type="EMBL" id="DXAY01000153">
    <property type="protein sequence ID" value="HIZ74898.1"/>
    <property type="molecule type" value="Genomic_DNA"/>
</dbReference>
<gene>
    <name evidence="1" type="ORF">H9723_06620</name>
</gene>
<dbReference type="AlphaFoldDB" id="A0A9D2G937"/>
<sequence length="145" mass="16658">GIAVPIAGFEGESKLSQNNNKDYWCLVVEDVTYGDAEKDYRANLRLLAPAGYEYLIEQAYNYYQEDADYGIVTPVFTKVIESISEYSSDLNAMWQEFYVDLATCDPSEFDAKYEEYCQEYLEGGYQDILDEKQEAMEEGSYIIAE</sequence>
<dbReference type="Proteomes" id="UP000824116">
    <property type="component" value="Unassembled WGS sequence"/>
</dbReference>
<protein>
    <submittedName>
        <fullName evidence="1">ABC transporter substrate-binding protein</fullName>
    </submittedName>
</protein>
<reference evidence="1" key="1">
    <citation type="journal article" date="2021" name="PeerJ">
        <title>Extensive microbial diversity within the chicken gut microbiome revealed by metagenomics and culture.</title>
        <authorList>
            <person name="Gilroy R."/>
            <person name="Ravi A."/>
            <person name="Getino M."/>
            <person name="Pursley I."/>
            <person name="Horton D.L."/>
            <person name="Alikhan N.F."/>
            <person name="Baker D."/>
            <person name="Gharbi K."/>
            <person name="Hall N."/>
            <person name="Watson M."/>
            <person name="Adriaenssens E.M."/>
            <person name="Foster-Nyarko E."/>
            <person name="Jarju S."/>
            <person name="Secka A."/>
            <person name="Antonio M."/>
            <person name="Oren A."/>
            <person name="Chaudhuri R.R."/>
            <person name="La Ragione R."/>
            <person name="Hildebrand F."/>
            <person name="Pallen M.J."/>
        </authorList>
    </citation>
    <scope>NUCLEOTIDE SEQUENCE</scope>
    <source>
        <strain evidence="1">CHK196-3914</strain>
    </source>
</reference>
<organism evidence="1 2">
    <name type="scientific">Candidatus Mediterraneibacter stercoravium</name>
    <dbReference type="NCBI Taxonomy" id="2838685"/>
    <lineage>
        <taxon>Bacteria</taxon>
        <taxon>Bacillati</taxon>
        <taxon>Bacillota</taxon>
        <taxon>Clostridia</taxon>
        <taxon>Lachnospirales</taxon>
        <taxon>Lachnospiraceae</taxon>
        <taxon>Mediterraneibacter</taxon>
    </lineage>
</organism>
<reference evidence="1" key="2">
    <citation type="submission" date="2021-04" db="EMBL/GenBank/DDBJ databases">
        <authorList>
            <person name="Gilroy R."/>
        </authorList>
    </citation>
    <scope>NUCLEOTIDE SEQUENCE</scope>
    <source>
        <strain evidence="1">CHK196-3914</strain>
    </source>
</reference>
<feature type="non-terminal residue" evidence="1">
    <location>
        <position position="1"/>
    </location>
</feature>
<proteinExistence type="predicted"/>
<evidence type="ECO:0000313" key="2">
    <source>
        <dbReference type="Proteomes" id="UP000824116"/>
    </source>
</evidence>
<name>A0A9D2G937_9FIRM</name>
<comment type="caution">
    <text evidence="1">The sequence shown here is derived from an EMBL/GenBank/DDBJ whole genome shotgun (WGS) entry which is preliminary data.</text>
</comment>